<dbReference type="PANTHER" id="PTHR36251">
    <property type="entry name" value="FELS-1 PROPHAGE HOST SPECIFICITY PROTEIN-RELATED"/>
    <property type="match status" value="1"/>
</dbReference>
<feature type="non-terminal residue" evidence="2">
    <location>
        <position position="464"/>
    </location>
</feature>
<accession>A0A1H2PWF5</accession>
<dbReference type="PANTHER" id="PTHR36251:SF2">
    <property type="entry name" value="GIFSY-2 PROPHAGE HOST SPECIFICITY PROTEIN J, PHAGE LAMBDA"/>
    <property type="match status" value="1"/>
</dbReference>
<name>A0A1H2PWF5_9BURK</name>
<organism evidence="2 3">
    <name type="scientific">Chitinasiproducens palmae</name>
    <dbReference type="NCBI Taxonomy" id="1770053"/>
    <lineage>
        <taxon>Bacteria</taxon>
        <taxon>Pseudomonadati</taxon>
        <taxon>Pseudomonadota</taxon>
        <taxon>Betaproteobacteria</taxon>
        <taxon>Burkholderiales</taxon>
        <taxon>Burkholderiaceae</taxon>
        <taxon>Chitinasiproducens</taxon>
    </lineage>
</organism>
<dbReference type="STRING" id="1770053.SAMN05216551_1281"/>
<keyword evidence="3" id="KW-1185">Reference proteome</keyword>
<evidence type="ECO:0000259" key="1">
    <source>
        <dbReference type="Pfam" id="PF15711"/>
    </source>
</evidence>
<proteinExistence type="predicted"/>
<evidence type="ECO:0000313" key="2">
    <source>
        <dbReference type="EMBL" id="SDV51703.1"/>
    </source>
</evidence>
<dbReference type="AlphaFoldDB" id="A0A1H2PWF5"/>
<dbReference type="InterPro" id="IPR039477">
    <property type="entry name" value="ILEI/PANDER_dom"/>
</dbReference>
<protein>
    <submittedName>
        <fullName evidence="2">Interleukin-like EMT inducer</fullName>
    </submittedName>
</protein>
<dbReference type="Pfam" id="PF15711">
    <property type="entry name" value="ILEI"/>
    <property type="match status" value="1"/>
</dbReference>
<sequence>AQASSFSALQARVGNQTTWRLVSKGGSAGAQASPGIYNALTGAMVLSLGRGFAAATVDTSGVFKSLGAFDTYSGSAGRDGLVAALSALDNTVTVMVVTADEPTTNLDTTLRAALIRCGATDVMLSRLRYRGAYLLVGIPTLGPGTERMAGDIPNDPAAWVEYLVDIVNGRPKAGTGKDVAAVVQANVATEADARANADSALSSRLDTVSASLATTSAAVTSEATARSSADTALGQRIDSVTTKADATATAVQTETKARADGDTALGSRLDAVVASYGADAANMFSNPVPTVDVSGWAGGSVERISSADASVPAGAPALWVFKGWGEITGTVPKAAAPGQMFYFEAFAASNTDDQKIGIGARWGYYKDGSLLSLGLISATPTKAWTRISGYVTAPGNTGTAQARVSITNGSATAPVFFTNFVWRPAEAVLPVQAAVTSEATARADADKSLGTRIDTVSASLTSAS</sequence>
<dbReference type="Proteomes" id="UP000243719">
    <property type="component" value="Unassembled WGS sequence"/>
</dbReference>
<gene>
    <name evidence="2" type="ORF">SAMN05216551_1281</name>
</gene>
<feature type="domain" description="ILEI/PANDER" evidence="1">
    <location>
        <begin position="50"/>
        <end position="137"/>
    </location>
</feature>
<feature type="non-terminal residue" evidence="2">
    <location>
        <position position="1"/>
    </location>
</feature>
<evidence type="ECO:0000313" key="3">
    <source>
        <dbReference type="Proteomes" id="UP000243719"/>
    </source>
</evidence>
<dbReference type="PROSITE" id="PS52031">
    <property type="entry name" value="GG_LECTIN"/>
    <property type="match status" value="1"/>
</dbReference>
<dbReference type="InterPro" id="IPR053171">
    <property type="entry name" value="Viral_Tip_Attach_Protein"/>
</dbReference>
<dbReference type="Gene3D" id="2.60.120.260">
    <property type="entry name" value="Galactose-binding domain-like"/>
    <property type="match status" value="1"/>
</dbReference>
<dbReference type="EMBL" id="FNLO01000028">
    <property type="protein sequence ID" value="SDV51703.1"/>
    <property type="molecule type" value="Genomic_DNA"/>
</dbReference>
<reference evidence="3" key="1">
    <citation type="submission" date="2016-09" db="EMBL/GenBank/DDBJ databases">
        <authorList>
            <person name="Varghese N."/>
            <person name="Submissions S."/>
        </authorList>
    </citation>
    <scope>NUCLEOTIDE SEQUENCE [LARGE SCALE GENOMIC DNA]</scope>
    <source>
        <strain evidence="3">JS23</strain>
    </source>
</reference>